<evidence type="ECO:0000313" key="1">
    <source>
        <dbReference type="EMBL" id="GLT20519.1"/>
    </source>
</evidence>
<dbReference type="EMBL" id="BSPW01000124">
    <property type="protein sequence ID" value="GLT20519.1"/>
    <property type="molecule type" value="Genomic_DNA"/>
</dbReference>
<proteinExistence type="predicted"/>
<keyword evidence="2" id="KW-1185">Reference proteome</keyword>
<comment type="caution">
    <text evidence="1">The sequence shown here is derived from an EMBL/GenBank/DDBJ whole genome shotgun (WGS) entry which is preliminary data.</text>
</comment>
<protein>
    <recommendedName>
        <fullName evidence="3">Methyl-accepting chemotaxis protein</fullName>
    </recommendedName>
</protein>
<accession>A0ABQ6F5I5</accession>
<sequence>MLFVKKILDNFHMVAIAILLGFILFQTYTISGLKYELEQANAATGKKEAELGIAVAFNQSLNTTVDSLVQQLDEGIIAEEWRQQLNATMDAKLKTSILDLGKLFNDDAKSSADGCNEQYSSSVYDRMLQHYGTRKGDSSSG</sequence>
<evidence type="ECO:0008006" key="3">
    <source>
        <dbReference type="Google" id="ProtNLM"/>
    </source>
</evidence>
<evidence type="ECO:0000313" key="2">
    <source>
        <dbReference type="Proteomes" id="UP001157138"/>
    </source>
</evidence>
<dbReference type="Proteomes" id="UP001157138">
    <property type="component" value="Unassembled WGS sequence"/>
</dbReference>
<name>A0ABQ6F5I5_9VIBR</name>
<reference evidence="2" key="1">
    <citation type="journal article" date="2019" name="Int. J. Syst. Evol. Microbiol.">
        <title>The Global Catalogue of Microorganisms (GCM) 10K type strain sequencing project: providing services to taxonomists for standard genome sequencing and annotation.</title>
        <authorList>
            <consortium name="The Broad Institute Genomics Platform"/>
            <consortium name="The Broad Institute Genome Sequencing Center for Infectious Disease"/>
            <person name="Wu L."/>
            <person name="Ma J."/>
        </authorList>
    </citation>
    <scope>NUCLEOTIDE SEQUENCE [LARGE SCALE GENOMIC DNA]</scope>
    <source>
        <strain evidence="2">NBRC 108723</strain>
    </source>
</reference>
<organism evidence="1 2">
    <name type="scientific">Vibrio zhanjiangensis</name>
    <dbReference type="NCBI Taxonomy" id="1046128"/>
    <lineage>
        <taxon>Bacteria</taxon>
        <taxon>Pseudomonadati</taxon>
        <taxon>Pseudomonadota</taxon>
        <taxon>Gammaproteobacteria</taxon>
        <taxon>Vibrionales</taxon>
        <taxon>Vibrionaceae</taxon>
        <taxon>Vibrio</taxon>
    </lineage>
</organism>
<gene>
    <name evidence="1" type="ORF">GCM10007938_43040</name>
</gene>
<dbReference type="RefSeq" id="WP_284194348.1">
    <property type="nucleotide sequence ID" value="NZ_BSPW01000124.1"/>
</dbReference>